<dbReference type="EMBL" id="CM045871">
    <property type="protein sequence ID" value="KAI7951855.1"/>
    <property type="molecule type" value="Genomic_DNA"/>
</dbReference>
<dbReference type="Proteomes" id="UP001060170">
    <property type="component" value="Chromosome 7"/>
</dbReference>
<sequence>MQRFPIENKRYPPTKHASQRKAVLPSLTKPPLIVKPKKRIAETDPDTLQPKRVASHERETTHKLLPKISNLHSWNFVSEPPTSRHSVNSHGDSTFLQNHELEQFFEEIHFSKWDDQFFYIRRKDLNTVMIQFQKQRYRHYSKIPVSIKTRIVCDLVLKLAKERLGLDDNPKFSNLIGHLASRVVTRNESTHCANKQSPQVIVRTIEYFNNVNQITIFLILIHLSIFHEHEEEELNDKFIEELINFLENLWNRIEEPDQKFLNKHTWAEKNSLFFSPESDLSLDQRKKLLYVQAHKYHMAWNFVEQWAEENGKSLKWGRKNQKTDQRPLVEIVNYILLYSNPRFVSEMLRMIK</sequence>
<reference evidence="2" key="2">
    <citation type="journal article" date="2018" name="Mol. Plant Microbe Interact.">
        <title>Genome sequence resources for the wheat stripe rust pathogen (Puccinia striiformis f. sp. tritici) and the barley stripe rust pathogen (Puccinia striiformis f. sp. hordei).</title>
        <authorList>
            <person name="Xia C."/>
            <person name="Wang M."/>
            <person name="Yin C."/>
            <person name="Cornejo O.E."/>
            <person name="Hulbert S.H."/>
            <person name="Chen X."/>
        </authorList>
    </citation>
    <scope>NUCLEOTIDE SEQUENCE [LARGE SCALE GENOMIC DNA]</scope>
    <source>
        <strain evidence="2">93-210</strain>
    </source>
</reference>
<evidence type="ECO:0000313" key="2">
    <source>
        <dbReference type="Proteomes" id="UP001060170"/>
    </source>
</evidence>
<accession>A0ACC0EEQ7</accession>
<name>A0ACC0EEQ7_9BASI</name>
<gene>
    <name evidence="1" type="ORF">MJO28_007539</name>
</gene>
<reference evidence="1 2" key="3">
    <citation type="journal article" date="2022" name="Microbiol. Spectr.">
        <title>Folding features and dynamics of 3D genome architecture in plant fungal pathogens.</title>
        <authorList>
            <person name="Xia C."/>
        </authorList>
    </citation>
    <scope>NUCLEOTIDE SEQUENCE [LARGE SCALE GENOMIC DNA]</scope>
    <source>
        <strain evidence="1 2">93-210</strain>
    </source>
</reference>
<reference evidence="2" key="1">
    <citation type="journal article" date="2018" name="BMC Genomics">
        <title>Genomic insights into host adaptation between the wheat stripe rust pathogen (Puccinia striiformis f. sp. tritici) and the barley stripe rust pathogen (Puccinia striiformis f. sp. hordei).</title>
        <authorList>
            <person name="Xia C."/>
            <person name="Wang M."/>
            <person name="Yin C."/>
            <person name="Cornejo O.E."/>
            <person name="Hulbert S.H."/>
            <person name="Chen X."/>
        </authorList>
    </citation>
    <scope>NUCLEOTIDE SEQUENCE [LARGE SCALE GENOMIC DNA]</scope>
    <source>
        <strain evidence="2">93-210</strain>
    </source>
</reference>
<proteinExistence type="predicted"/>
<organism evidence="1 2">
    <name type="scientific">Puccinia striiformis f. sp. tritici</name>
    <dbReference type="NCBI Taxonomy" id="168172"/>
    <lineage>
        <taxon>Eukaryota</taxon>
        <taxon>Fungi</taxon>
        <taxon>Dikarya</taxon>
        <taxon>Basidiomycota</taxon>
        <taxon>Pucciniomycotina</taxon>
        <taxon>Pucciniomycetes</taxon>
        <taxon>Pucciniales</taxon>
        <taxon>Pucciniaceae</taxon>
        <taxon>Puccinia</taxon>
    </lineage>
</organism>
<keyword evidence="2" id="KW-1185">Reference proteome</keyword>
<evidence type="ECO:0000313" key="1">
    <source>
        <dbReference type="EMBL" id="KAI7951855.1"/>
    </source>
</evidence>
<protein>
    <submittedName>
        <fullName evidence="1">Uncharacterized protein</fullName>
    </submittedName>
</protein>
<comment type="caution">
    <text evidence="1">The sequence shown here is derived from an EMBL/GenBank/DDBJ whole genome shotgun (WGS) entry which is preliminary data.</text>
</comment>